<dbReference type="Gene3D" id="3.40.50.720">
    <property type="entry name" value="NAD(P)-binding Rossmann-like Domain"/>
    <property type="match status" value="1"/>
</dbReference>
<organism evidence="6">
    <name type="scientific">Guillardia theta (strain CCMP2712)</name>
    <name type="common">Cryptophyte</name>
    <dbReference type="NCBI Taxonomy" id="905079"/>
    <lineage>
        <taxon>Eukaryota</taxon>
        <taxon>Cryptophyceae</taxon>
        <taxon>Pyrenomonadales</taxon>
        <taxon>Geminigeraceae</taxon>
        <taxon>Guillardia</taxon>
    </lineage>
</organism>
<dbReference type="AlphaFoldDB" id="L1IMF0"/>
<dbReference type="GeneID" id="17293786"/>
<dbReference type="PRINTS" id="PR00080">
    <property type="entry name" value="SDRFAMILY"/>
</dbReference>
<evidence type="ECO:0000256" key="1">
    <source>
        <dbReference type="ARBA" id="ARBA00006484"/>
    </source>
</evidence>
<dbReference type="InterPro" id="IPR036291">
    <property type="entry name" value="NAD(P)-bd_dom_sf"/>
</dbReference>
<evidence type="ECO:0000256" key="2">
    <source>
        <dbReference type="ARBA" id="ARBA00023002"/>
    </source>
</evidence>
<dbReference type="SUPFAM" id="SSF51735">
    <property type="entry name" value="NAD(P)-binding Rossmann-fold domains"/>
    <property type="match status" value="1"/>
</dbReference>
<dbReference type="EnsemblProtists" id="EKX37079">
    <property type="protein sequence ID" value="EKX37079"/>
    <property type="gene ID" value="GUITHDRAFT_116803"/>
</dbReference>
<dbReference type="OrthoDB" id="47007at2759"/>
<gene>
    <name evidence="6" type="ORF">GUITHDRAFT_116803</name>
</gene>
<keyword evidence="8" id="KW-1185">Reference proteome</keyword>
<dbReference type="Pfam" id="PF00106">
    <property type="entry name" value="adh_short"/>
    <property type="match status" value="2"/>
</dbReference>
<evidence type="ECO:0000256" key="4">
    <source>
        <dbReference type="SAM" id="MobiDB-lite"/>
    </source>
</evidence>
<dbReference type="KEGG" id="gtt:GUITHDRAFT_116803"/>
<feature type="region of interest" description="Disordered" evidence="4">
    <location>
        <begin position="77"/>
        <end position="102"/>
    </location>
</feature>
<feature type="signal peptide" evidence="5">
    <location>
        <begin position="1"/>
        <end position="22"/>
    </location>
</feature>
<dbReference type="GO" id="GO:0016491">
    <property type="term" value="F:oxidoreductase activity"/>
    <property type="evidence" value="ECO:0007669"/>
    <property type="project" value="UniProtKB-KW"/>
</dbReference>
<dbReference type="PANTHER" id="PTHR24320:SF148">
    <property type="entry name" value="NAD(P)-BINDING ROSSMANN-FOLD SUPERFAMILY PROTEIN"/>
    <property type="match status" value="1"/>
</dbReference>
<dbReference type="STRING" id="905079.L1IMF0"/>
<evidence type="ECO:0000256" key="5">
    <source>
        <dbReference type="SAM" id="SignalP"/>
    </source>
</evidence>
<evidence type="ECO:0000313" key="7">
    <source>
        <dbReference type="EnsemblProtists" id="EKX37079"/>
    </source>
</evidence>
<evidence type="ECO:0000313" key="8">
    <source>
        <dbReference type="Proteomes" id="UP000011087"/>
    </source>
</evidence>
<dbReference type="PANTHER" id="PTHR24320">
    <property type="entry name" value="RETINOL DEHYDROGENASE"/>
    <property type="match status" value="1"/>
</dbReference>
<dbReference type="PRINTS" id="PR00081">
    <property type="entry name" value="GDHRDH"/>
</dbReference>
<dbReference type="EMBL" id="JH993064">
    <property type="protein sequence ID" value="EKX37079.1"/>
    <property type="molecule type" value="Genomic_DNA"/>
</dbReference>
<keyword evidence="2" id="KW-0560">Oxidoreductase</keyword>
<sequence>MIYSIFTIPLVAVLKLLGVIRRQEYRFEDMRGKVVVVTGSSSGVGLCTAASLHASGATVIMACRSVERGERAKKEILEDWERRGGGGGGGGGRGGRGGGGSLVADVGLEPHHGGQLIVKELDTSDFDSVRSFTADMKESFSELHVLVNNAGTNGKDASTPQLSKQGRDYVFETNFVGHFLLTLCLEGMLRRARGRVVNLSSVMHHWGTKDVTRTLKSARRKNSYRDSKLAMLHFTAEISRRWKGDVAAIAVNPGFVSSDIWRGVSRQGVKGWLFDRFLSFLALCPAEGCATSVVAAAMQLNSKEEGKAGGGQASRKKEIQRTRHECLYLVPYVLPAGIRLPFEVMGPFMHPRWATPRLPAGEVEISSRFWEMCEEVTGMKG</sequence>
<dbReference type="eggNOG" id="KOG1208">
    <property type="taxonomic scope" value="Eukaryota"/>
</dbReference>
<reference evidence="8" key="2">
    <citation type="submission" date="2012-11" db="EMBL/GenBank/DDBJ databases">
        <authorList>
            <person name="Kuo A."/>
            <person name="Curtis B.A."/>
            <person name="Tanifuji G."/>
            <person name="Burki F."/>
            <person name="Gruber A."/>
            <person name="Irimia M."/>
            <person name="Maruyama S."/>
            <person name="Arias M.C."/>
            <person name="Ball S.G."/>
            <person name="Gile G.H."/>
            <person name="Hirakawa Y."/>
            <person name="Hopkins J.F."/>
            <person name="Rensing S.A."/>
            <person name="Schmutz J."/>
            <person name="Symeonidi A."/>
            <person name="Elias M."/>
            <person name="Eveleigh R.J."/>
            <person name="Herman E.K."/>
            <person name="Klute M.J."/>
            <person name="Nakayama T."/>
            <person name="Obornik M."/>
            <person name="Reyes-Prieto A."/>
            <person name="Armbrust E.V."/>
            <person name="Aves S.J."/>
            <person name="Beiko R.G."/>
            <person name="Coutinho P."/>
            <person name="Dacks J.B."/>
            <person name="Durnford D.G."/>
            <person name="Fast N.M."/>
            <person name="Green B.R."/>
            <person name="Grisdale C."/>
            <person name="Hempe F."/>
            <person name="Henrissat B."/>
            <person name="Hoppner M.P."/>
            <person name="Ishida K.-I."/>
            <person name="Kim E."/>
            <person name="Koreny L."/>
            <person name="Kroth P.G."/>
            <person name="Liu Y."/>
            <person name="Malik S.-B."/>
            <person name="Maier U.G."/>
            <person name="McRose D."/>
            <person name="Mock T."/>
            <person name="Neilson J.A."/>
            <person name="Onodera N.T."/>
            <person name="Poole A.M."/>
            <person name="Pritham E.J."/>
            <person name="Richards T.A."/>
            <person name="Rocap G."/>
            <person name="Roy S.W."/>
            <person name="Sarai C."/>
            <person name="Schaack S."/>
            <person name="Shirato S."/>
            <person name="Slamovits C.H."/>
            <person name="Spencer D.F."/>
            <person name="Suzuki S."/>
            <person name="Worden A.Z."/>
            <person name="Zauner S."/>
            <person name="Barry K."/>
            <person name="Bell C."/>
            <person name="Bharti A.K."/>
            <person name="Crow J.A."/>
            <person name="Grimwood J."/>
            <person name="Kramer R."/>
            <person name="Lindquist E."/>
            <person name="Lucas S."/>
            <person name="Salamov A."/>
            <person name="McFadden G.I."/>
            <person name="Lane C.E."/>
            <person name="Keeling P.J."/>
            <person name="Gray M.W."/>
            <person name="Grigoriev I.V."/>
            <person name="Archibald J.M."/>
        </authorList>
    </citation>
    <scope>NUCLEOTIDE SEQUENCE</scope>
    <source>
        <strain evidence="8">CCMP2712</strain>
    </source>
</reference>
<dbReference type="HOGENOM" id="CLU_010194_44_5_1"/>
<accession>L1IMF0</accession>
<comment type="similarity">
    <text evidence="1 3">Belongs to the short-chain dehydrogenases/reductases (SDR) family.</text>
</comment>
<feature type="compositionally biased region" description="Gly residues" evidence="4">
    <location>
        <begin position="85"/>
        <end position="101"/>
    </location>
</feature>
<name>L1IMF0_GUITC</name>
<evidence type="ECO:0000256" key="3">
    <source>
        <dbReference type="RuleBase" id="RU000363"/>
    </source>
</evidence>
<dbReference type="OMA" id="VKSCEAY"/>
<reference evidence="7" key="3">
    <citation type="submission" date="2016-03" db="UniProtKB">
        <authorList>
            <consortium name="EnsemblProtists"/>
        </authorList>
    </citation>
    <scope>IDENTIFICATION</scope>
</reference>
<protein>
    <submittedName>
        <fullName evidence="6 7">Uncharacterized protein</fullName>
    </submittedName>
</protein>
<keyword evidence="5" id="KW-0732">Signal</keyword>
<dbReference type="PaxDb" id="55529-EKX37079"/>
<proteinExistence type="inferred from homology"/>
<feature type="chain" id="PRO_5008770251" evidence="5">
    <location>
        <begin position="23"/>
        <end position="381"/>
    </location>
</feature>
<dbReference type="Proteomes" id="UP000011087">
    <property type="component" value="Unassembled WGS sequence"/>
</dbReference>
<dbReference type="InterPro" id="IPR002347">
    <property type="entry name" value="SDR_fam"/>
</dbReference>
<dbReference type="RefSeq" id="XP_005824059.1">
    <property type="nucleotide sequence ID" value="XM_005824002.1"/>
</dbReference>
<reference evidence="6 8" key="1">
    <citation type="journal article" date="2012" name="Nature">
        <title>Algal genomes reveal evolutionary mosaicism and the fate of nucleomorphs.</title>
        <authorList>
            <consortium name="DOE Joint Genome Institute"/>
            <person name="Curtis B.A."/>
            <person name="Tanifuji G."/>
            <person name="Burki F."/>
            <person name="Gruber A."/>
            <person name="Irimia M."/>
            <person name="Maruyama S."/>
            <person name="Arias M.C."/>
            <person name="Ball S.G."/>
            <person name="Gile G.H."/>
            <person name="Hirakawa Y."/>
            <person name="Hopkins J.F."/>
            <person name="Kuo A."/>
            <person name="Rensing S.A."/>
            <person name="Schmutz J."/>
            <person name="Symeonidi A."/>
            <person name="Elias M."/>
            <person name="Eveleigh R.J."/>
            <person name="Herman E.K."/>
            <person name="Klute M.J."/>
            <person name="Nakayama T."/>
            <person name="Obornik M."/>
            <person name="Reyes-Prieto A."/>
            <person name="Armbrust E.V."/>
            <person name="Aves S.J."/>
            <person name="Beiko R.G."/>
            <person name="Coutinho P."/>
            <person name="Dacks J.B."/>
            <person name="Durnford D.G."/>
            <person name="Fast N.M."/>
            <person name="Green B.R."/>
            <person name="Grisdale C.J."/>
            <person name="Hempel F."/>
            <person name="Henrissat B."/>
            <person name="Hoppner M.P."/>
            <person name="Ishida K."/>
            <person name="Kim E."/>
            <person name="Koreny L."/>
            <person name="Kroth P.G."/>
            <person name="Liu Y."/>
            <person name="Malik S.B."/>
            <person name="Maier U.G."/>
            <person name="McRose D."/>
            <person name="Mock T."/>
            <person name="Neilson J.A."/>
            <person name="Onodera N.T."/>
            <person name="Poole A.M."/>
            <person name="Pritham E.J."/>
            <person name="Richards T.A."/>
            <person name="Rocap G."/>
            <person name="Roy S.W."/>
            <person name="Sarai C."/>
            <person name="Schaack S."/>
            <person name="Shirato S."/>
            <person name="Slamovits C.H."/>
            <person name="Spencer D.F."/>
            <person name="Suzuki S."/>
            <person name="Worden A.Z."/>
            <person name="Zauner S."/>
            <person name="Barry K."/>
            <person name="Bell C."/>
            <person name="Bharti A.K."/>
            <person name="Crow J.A."/>
            <person name="Grimwood J."/>
            <person name="Kramer R."/>
            <person name="Lindquist E."/>
            <person name="Lucas S."/>
            <person name="Salamov A."/>
            <person name="McFadden G.I."/>
            <person name="Lane C.E."/>
            <person name="Keeling P.J."/>
            <person name="Gray M.W."/>
            <person name="Grigoriev I.V."/>
            <person name="Archibald J.M."/>
        </authorList>
    </citation>
    <scope>NUCLEOTIDE SEQUENCE</scope>
    <source>
        <strain evidence="6 8">CCMP2712</strain>
    </source>
</reference>
<evidence type="ECO:0000313" key="6">
    <source>
        <dbReference type="EMBL" id="EKX37079.1"/>
    </source>
</evidence>